<dbReference type="InterPro" id="IPR019946">
    <property type="entry name" value="MeH4methanopterin_reductase"/>
</dbReference>
<evidence type="ECO:0000313" key="6">
    <source>
        <dbReference type="EMBL" id="KGK99455.1"/>
    </source>
</evidence>
<feature type="domain" description="Luciferase-like" evidence="5">
    <location>
        <begin position="16"/>
        <end position="302"/>
    </location>
</feature>
<keyword evidence="7" id="KW-1185">Reference proteome</keyword>
<dbReference type="InterPro" id="IPR036661">
    <property type="entry name" value="Luciferase-like_sf"/>
</dbReference>
<dbReference type="RefSeq" id="WP_048193193.1">
    <property type="nucleotide sequence ID" value="NZ_CAAGSM010000007.1"/>
</dbReference>
<dbReference type="PANTHER" id="PTHR43244">
    <property type="match status" value="1"/>
</dbReference>
<dbReference type="InterPro" id="IPR011251">
    <property type="entry name" value="Luciferase-like_dom"/>
</dbReference>
<reference evidence="6 7" key="1">
    <citation type="submission" date="2014-09" db="EMBL/GenBank/DDBJ databases">
        <title>Draft genome sequence of an obligately methylotrophic methanogen, Methanococcoides methylutens, isolated from marine sediment.</title>
        <authorList>
            <person name="Guan Y."/>
            <person name="Ngugi D.K."/>
            <person name="Blom J."/>
            <person name="Ali S."/>
            <person name="Ferry J.G."/>
            <person name="Stingl U."/>
        </authorList>
    </citation>
    <scope>NUCLEOTIDE SEQUENCE [LARGE SCALE GENOMIC DNA]</scope>
    <source>
        <strain evidence="6 7">DSM 2657</strain>
    </source>
</reference>
<dbReference type="HAMAP" id="MF_01091">
    <property type="entry name" value="F420_mer"/>
    <property type="match status" value="1"/>
</dbReference>
<protein>
    <recommendedName>
        <fullName evidence="4">5,10-methylenetetrahydromethanopterin reductase</fullName>
        <ecNumber evidence="4">1.5.98.2</ecNumber>
    </recommendedName>
    <alternativeName>
        <fullName evidence="4">Coenzyme F420-dependent N(5),N(10)-methylenetetrahydromethanopterin reductase</fullName>
    </alternativeName>
    <alternativeName>
        <fullName evidence="4">Methylene-H(4)MPT reductase</fullName>
    </alternativeName>
</protein>
<comment type="caution">
    <text evidence="6">The sequence shown here is derived from an EMBL/GenBank/DDBJ whole genome shotgun (WGS) entry which is preliminary data.</text>
</comment>
<evidence type="ECO:0000256" key="1">
    <source>
        <dbReference type="ARBA" id="ARBA00022490"/>
    </source>
</evidence>
<evidence type="ECO:0000259" key="5">
    <source>
        <dbReference type="Pfam" id="PF00296"/>
    </source>
</evidence>
<evidence type="ECO:0000313" key="7">
    <source>
        <dbReference type="Proteomes" id="UP000029859"/>
    </source>
</evidence>
<comment type="similarity">
    <text evidence="4">Belongs to the mer family.</text>
</comment>
<dbReference type="EC" id="1.5.98.2" evidence="4"/>
<evidence type="ECO:0000256" key="4">
    <source>
        <dbReference type="HAMAP-Rule" id="MF_01091"/>
    </source>
</evidence>
<keyword evidence="2 4" id="KW-0554">One-carbon metabolism</keyword>
<accession>A0A099T2N6</accession>
<comment type="subcellular location">
    <subcellularLocation>
        <location evidence="4">Cytoplasm</location>
    </subcellularLocation>
</comment>
<dbReference type="GO" id="GO:0006730">
    <property type="term" value="P:one-carbon metabolic process"/>
    <property type="evidence" value="ECO:0007669"/>
    <property type="project" value="UniProtKB-UniRule"/>
</dbReference>
<dbReference type="NCBIfam" id="NF002619">
    <property type="entry name" value="PRK02271.1"/>
    <property type="match status" value="1"/>
</dbReference>
<evidence type="ECO:0000256" key="2">
    <source>
        <dbReference type="ARBA" id="ARBA00022563"/>
    </source>
</evidence>
<dbReference type="GO" id="GO:0005737">
    <property type="term" value="C:cytoplasm"/>
    <property type="evidence" value="ECO:0007669"/>
    <property type="project" value="UniProtKB-SubCell"/>
</dbReference>
<dbReference type="CDD" id="cd01097">
    <property type="entry name" value="Tetrahydromethanopterin_reductase"/>
    <property type="match status" value="1"/>
</dbReference>
<comment type="catalytic activity">
    <reaction evidence="4">
        <text>5-methyl-5,6,7,8-tetrahydromethanopterin + oxidized coenzyme F420-(gamma-L-Glu)(n) + H(+) = 5,10-methylenetetrahydromethanopterin + reduced coenzyme F420-(gamma-L-Glu)(n)</text>
        <dbReference type="Rhea" id="RHEA:21144"/>
        <dbReference type="Rhea" id="RHEA-COMP:12939"/>
        <dbReference type="Rhea" id="RHEA-COMP:14378"/>
        <dbReference type="ChEBI" id="CHEBI:15378"/>
        <dbReference type="ChEBI" id="CHEBI:57818"/>
        <dbReference type="ChEBI" id="CHEBI:58116"/>
        <dbReference type="ChEBI" id="CHEBI:133980"/>
        <dbReference type="ChEBI" id="CHEBI:139511"/>
        <dbReference type="EC" id="1.5.98.2"/>
    </reaction>
</comment>
<gene>
    <name evidence="4" type="primary">mer</name>
    <name evidence="6" type="ORF">LI82_01485</name>
</gene>
<keyword evidence="4" id="KW-0484">Methanogenesis</keyword>
<dbReference type="Pfam" id="PF00296">
    <property type="entry name" value="Bac_luciferase"/>
    <property type="match status" value="1"/>
</dbReference>
<sequence length="328" mass="34359">MTFGIEFVPNDPVLKIAHYAKLAEQQGFDNVWITDHYNNRDVYSTLAVLAMNTNSIKLGTGVTNPYTRNAAITASSIGAINEISGGRAILGLGPGDKATFDAMGISWDKPLTTTKENISALRSFFAGEKVTMDGDMVQFGGAKLAFKTGDVPIYMGAQGPKMLELAGEVADGVLINASHPKDFEVAVKQIASGAQKAGRDPKEVDVAAYACFSIDKDAAKAKSAAKIVVAFIVAGSPDMVLERHGIDVASKADIGGAIAKGDFGALMGDMVTNDMMDAFSISGTPDDCKARINELLDIGVTQIVAGSPIGPNKEKAIKLIGKEIIGGN</sequence>
<dbReference type="InterPro" id="IPR050564">
    <property type="entry name" value="F420-G6PD/mer"/>
</dbReference>
<name>A0A099T2N6_METMT</name>
<comment type="function">
    <text evidence="4">Catalyzes the reversible reduction of methylene-H(4)MPT to methyl-H(4)MPT.</text>
</comment>
<organism evidence="6 7">
    <name type="scientific">Methanococcoides methylutens</name>
    <dbReference type="NCBI Taxonomy" id="2226"/>
    <lineage>
        <taxon>Archaea</taxon>
        <taxon>Methanobacteriati</taxon>
        <taxon>Methanobacteriota</taxon>
        <taxon>Stenosarchaea group</taxon>
        <taxon>Methanomicrobia</taxon>
        <taxon>Methanosarcinales</taxon>
        <taxon>Methanosarcinaceae</taxon>
        <taxon>Methanococcoides</taxon>
    </lineage>
</organism>
<comment type="pathway">
    <text evidence="4">One-carbon metabolism; methanogenesis from CO(2); methyl-coenzyme M from 5,10-methylene-5,6,7,8-tetrahydromethanopterin: step 1/2.</text>
</comment>
<dbReference type="AlphaFoldDB" id="A0A099T2N6"/>
<dbReference type="GO" id="GO:0016705">
    <property type="term" value="F:oxidoreductase activity, acting on paired donors, with incorporation or reduction of molecular oxygen"/>
    <property type="evidence" value="ECO:0007669"/>
    <property type="project" value="InterPro"/>
</dbReference>
<dbReference type="PANTHER" id="PTHR43244:SF1">
    <property type="entry name" value="5,10-METHYLENETETRAHYDROMETHANOPTERIN REDUCTASE"/>
    <property type="match status" value="1"/>
</dbReference>
<dbReference type="SUPFAM" id="SSF51679">
    <property type="entry name" value="Bacterial luciferase-like"/>
    <property type="match status" value="1"/>
</dbReference>
<dbReference type="GO" id="GO:0019386">
    <property type="term" value="P:methanogenesis, from carbon dioxide"/>
    <property type="evidence" value="ECO:0007669"/>
    <property type="project" value="UniProtKB-UniRule"/>
</dbReference>
<dbReference type="NCBIfam" id="TIGR03555">
    <property type="entry name" value="F420_mer"/>
    <property type="match status" value="1"/>
</dbReference>
<proteinExistence type="inferred from homology"/>
<dbReference type="Gene3D" id="3.20.20.30">
    <property type="entry name" value="Luciferase-like domain"/>
    <property type="match status" value="1"/>
</dbReference>
<dbReference type="UniPathway" id="UPA00640">
    <property type="reaction ID" value="UER00697"/>
</dbReference>
<dbReference type="GO" id="GO:0018537">
    <property type="term" value="F:coenzyme F420-dependent N5,N10-methenyltetrahydromethanopterin reductase activity"/>
    <property type="evidence" value="ECO:0007669"/>
    <property type="project" value="UniProtKB-UniRule"/>
</dbReference>
<dbReference type="Proteomes" id="UP000029859">
    <property type="component" value="Unassembled WGS sequence"/>
</dbReference>
<evidence type="ECO:0000256" key="3">
    <source>
        <dbReference type="ARBA" id="ARBA00023002"/>
    </source>
</evidence>
<keyword evidence="1 4" id="KW-0963">Cytoplasm</keyword>
<dbReference type="EMBL" id="JRHO01000005">
    <property type="protein sequence ID" value="KGK99455.1"/>
    <property type="molecule type" value="Genomic_DNA"/>
</dbReference>
<keyword evidence="3 4" id="KW-0560">Oxidoreductase</keyword>
<dbReference type="OrthoDB" id="213164at2157"/>